<dbReference type="Ensembl" id="ENSLLET00000051129.1">
    <property type="protein sequence ID" value="ENSLLEP00000049211.1"/>
    <property type="gene ID" value="ENSLLEG00000030971.1"/>
</dbReference>
<sequence>MIFQTSKLKQHMVIYLSIVIWEITLACITQSGQERRWGLLFSHPGDFTPVCTTELGQMVKLAPEFEKRNVKMTAISVDTVENGLAWIKDINAFVGNDPDTPLSFPIIGDNTRSIAVLLGMVKPASKSTPGLPLSARHVFILDPAKKLKCVFIYPASTGRYFKELLRAIDSLQLTEKYGVSTEAEWQDINSYNCEEPTETLPFPIIADPKRDLAVKLGMLDPDEKDLEGMPVTARCVFIIGPDKKMKLSILYPATTGRNFDEILRVVDSLQLTATHNVATPVDWKETKSTFTCACCLPGMNMGFLDKVVNINTKPTTSVCENFNVFQMLMSTSRIKWKLWLLEDIFNSRRRSCVKSEEMEVHDQNASTSCTCSSYQEFLPRRFQK</sequence>
<name>A0A8C5R8H6_9ANUR</name>
<keyword evidence="1" id="KW-1133">Transmembrane helix</keyword>
<dbReference type="PROSITE" id="PS51352">
    <property type="entry name" value="THIOREDOXIN_2"/>
    <property type="match status" value="1"/>
</dbReference>
<evidence type="ECO:0000259" key="2">
    <source>
        <dbReference type="PROSITE" id="PS51352"/>
    </source>
</evidence>
<dbReference type="Pfam" id="PF00578">
    <property type="entry name" value="AhpC-TSA"/>
    <property type="match status" value="1"/>
</dbReference>
<evidence type="ECO:0000313" key="4">
    <source>
        <dbReference type="Proteomes" id="UP000694569"/>
    </source>
</evidence>
<dbReference type="GO" id="GO:0005739">
    <property type="term" value="C:mitochondrion"/>
    <property type="evidence" value="ECO:0007669"/>
    <property type="project" value="TreeGrafter"/>
</dbReference>
<dbReference type="GO" id="GO:0016209">
    <property type="term" value="F:antioxidant activity"/>
    <property type="evidence" value="ECO:0007669"/>
    <property type="project" value="InterPro"/>
</dbReference>
<dbReference type="InterPro" id="IPR013766">
    <property type="entry name" value="Thioredoxin_domain"/>
</dbReference>
<dbReference type="InterPro" id="IPR000866">
    <property type="entry name" value="AhpC/TSA"/>
</dbReference>
<feature type="transmembrane region" description="Helical" evidence="1">
    <location>
        <begin position="12"/>
        <end position="32"/>
    </location>
</feature>
<reference evidence="3" key="1">
    <citation type="submission" date="2025-08" db="UniProtKB">
        <authorList>
            <consortium name="Ensembl"/>
        </authorList>
    </citation>
    <scope>IDENTIFICATION</scope>
</reference>
<evidence type="ECO:0000256" key="1">
    <source>
        <dbReference type="SAM" id="Phobius"/>
    </source>
</evidence>
<proteinExistence type="predicted"/>
<dbReference type="PANTHER" id="PTHR43503">
    <property type="entry name" value="MCG48959-RELATED"/>
    <property type="match status" value="1"/>
</dbReference>
<dbReference type="AlphaFoldDB" id="A0A8C5R8H6"/>
<dbReference type="CDD" id="cd02971">
    <property type="entry name" value="PRX_family"/>
    <property type="match status" value="1"/>
</dbReference>
<dbReference type="GO" id="GO:0045454">
    <property type="term" value="P:cell redox homeostasis"/>
    <property type="evidence" value="ECO:0007669"/>
    <property type="project" value="TreeGrafter"/>
</dbReference>
<organism evidence="3 4">
    <name type="scientific">Leptobrachium leishanense</name>
    <name type="common">Leishan spiny toad</name>
    <dbReference type="NCBI Taxonomy" id="445787"/>
    <lineage>
        <taxon>Eukaryota</taxon>
        <taxon>Metazoa</taxon>
        <taxon>Chordata</taxon>
        <taxon>Craniata</taxon>
        <taxon>Vertebrata</taxon>
        <taxon>Euteleostomi</taxon>
        <taxon>Amphibia</taxon>
        <taxon>Batrachia</taxon>
        <taxon>Anura</taxon>
        <taxon>Pelobatoidea</taxon>
        <taxon>Megophryidae</taxon>
        <taxon>Leptobrachium</taxon>
    </lineage>
</organism>
<feature type="domain" description="Thioredoxin" evidence="2">
    <location>
        <begin position="14"/>
        <end position="173"/>
    </location>
</feature>
<evidence type="ECO:0000313" key="3">
    <source>
        <dbReference type="Ensembl" id="ENSLLEP00000049211.1"/>
    </source>
</evidence>
<keyword evidence="4" id="KW-1185">Reference proteome</keyword>
<dbReference type="InterPro" id="IPR036249">
    <property type="entry name" value="Thioredoxin-like_sf"/>
</dbReference>
<keyword evidence="1" id="KW-0812">Transmembrane</keyword>
<dbReference type="Gene3D" id="3.40.30.10">
    <property type="entry name" value="Glutaredoxin"/>
    <property type="match status" value="2"/>
</dbReference>
<reference evidence="3" key="2">
    <citation type="submission" date="2025-09" db="UniProtKB">
        <authorList>
            <consortium name="Ensembl"/>
        </authorList>
    </citation>
    <scope>IDENTIFICATION</scope>
</reference>
<dbReference type="OrthoDB" id="2996783at2759"/>
<dbReference type="GeneTree" id="ENSGT00940000164279"/>
<dbReference type="SUPFAM" id="SSF52833">
    <property type="entry name" value="Thioredoxin-like"/>
    <property type="match status" value="2"/>
</dbReference>
<dbReference type="GO" id="GO:0005829">
    <property type="term" value="C:cytosol"/>
    <property type="evidence" value="ECO:0007669"/>
    <property type="project" value="TreeGrafter"/>
</dbReference>
<dbReference type="PANTHER" id="PTHR43503:SF4">
    <property type="entry name" value="PEROXIREDOXIN-6"/>
    <property type="match status" value="1"/>
</dbReference>
<keyword evidence="1" id="KW-0472">Membrane</keyword>
<protein>
    <recommendedName>
        <fullName evidence="2">Thioredoxin domain-containing protein</fullName>
    </recommendedName>
</protein>
<dbReference type="Proteomes" id="UP000694569">
    <property type="component" value="Unplaced"/>
</dbReference>
<dbReference type="GO" id="GO:0016491">
    <property type="term" value="F:oxidoreductase activity"/>
    <property type="evidence" value="ECO:0007669"/>
    <property type="project" value="InterPro"/>
</dbReference>
<accession>A0A8C5R8H6</accession>
<dbReference type="Gene3D" id="3.30.1020.10">
    <property type="entry name" value="Antioxidant, Horf6, Chain A, domain2"/>
    <property type="match status" value="1"/>
</dbReference>